<dbReference type="OrthoDB" id="9807950at2"/>
<dbReference type="PANTHER" id="PTHR30531:SF14">
    <property type="entry name" value="SURFACE PRESENTATION OF ANTIGENS PROTEIN SPAS"/>
    <property type="match status" value="1"/>
</dbReference>
<dbReference type="InterPro" id="IPR029025">
    <property type="entry name" value="T3SS_substrate_exporter_C"/>
</dbReference>
<keyword evidence="3" id="KW-1003">Cell membrane</keyword>
<evidence type="ECO:0000256" key="8">
    <source>
        <dbReference type="SAM" id="MobiDB-lite"/>
    </source>
</evidence>
<name>A0A545U3Q8_9GAMM</name>
<evidence type="ECO:0000256" key="5">
    <source>
        <dbReference type="ARBA" id="ARBA00022989"/>
    </source>
</evidence>
<feature type="compositionally biased region" description="Basic and acidic residues" evidence="8">
    <location>
        <begin position="363"/>
        <end position="381"/>
    </location>
</feature>
<evidence type="ECO:0000256" key="4">
    <source>
        <dbReference type="ARBA" id="ARBA00022692"/>
    </source>
</evidence>
<dbReference type="EMBL" id="VHSG01000006">
    <property type="protein sequence ID" value="TQV84086.1"/>
    <property type="molecule type" value="Genomic_DNA"/>
</dbReference>
<dbReference type="Gene3D" id="3.40.1690.10">
    <property type="entry name" value="secretion proteins EscU"/>
    <property type="match status" value="1"/>
</dbReference>
<dbReference type="AlphaFoldDB" id="A0A545U3Q8"/>
<gene>
    <name evidence="10" type="ORF">FKG94_05310</name>
</gene>
<dbReference type="GO" id="GO:0005886">
    <property type="term" value="C:plasma membrane"/>
    <property type="evidence" value="ECO:0007669"/>
    <property type="project" value="UniProtKB-SubCell"/>
</dbReference>
<dbReference type="InterPro" id="IPR006307">
    <property type="entry name" value="BsaZ-like"/>
</dbReference>
<evidence type="ECO:0000313" key="10">
    <source>
        <dbReference type="EMBL" id="TQV84086.1"/>
    </source>
</evidence>
<dbReference type="PANTHER" id="PTHR30531">
    <property type="entry name" value="FLAGELLAR BIOSYNTHETIC PROTEIN FLHB"/>
    <property type="match status" value="1"/>
</dbReference>
<dbReference type="InterPro" id="IPR006135">
    <property type="entry name" value="T3SS_substrate_exporter"/>
</dbReference>
<dbReference type="RefSeq" id="WP_142903166.1">
    <property type="nucleotide sequence ID" value="NZ_ML660089.1"/>
</dbReference>
<evidence type="ECO:0000256" key="9">
    <source>
        <dbReference type="SAM" id="Phobius"/>
    </source>
</evidence>
<dbReference type="PRINTS" id="PR00950">
    <property type="entry name" value="TYPE3IMSPROT"/>
</dbReference>
<keyword evidence="4 9" id="KW-0812">Transmembrane</keyword>
<evidence type="ECO:0000313" key="11">
    <source>
        <dbReference type="Proteomes" id="UP000319732"/>
    </source>
</evidence>
<comment type="subcellular location">
    <subcellularLocation>
        <location evidence="1">Cell membrane</location>
        <topology evidence="1">Multi-pass membrane protein</topology>
    </subcellularLocation>
</comment>
<evidence type="ECO:0000256" key="7">
    <source>
        <dbReference type="ARBA" id="ARBA00023136"/>
    </source>
</evidence>
<feature type="transmembrane region" description="Helical" evidence="9">
    <location>
        <begin position="28"/>
        <end position="48"/>
    </location>
</feature>
<feature type="transmembrane region" description="Helical" evidence="9">
    <location>
        <begin position="78"/>
        <end position="96"/>
    </location>
</feature>
<keyword evidence="5 9" id="KW-1133">Transmembrane helix</keyword>
<dbReference type="Pfam" id="PF01312">
    <property type="entry name" value="Bac_export_2"/>
    <property type="match status" value="1"/>
</dbReference>
<keyword evidence="6" id="KW-0843">Virulence</keyword>
<sequence>MSEKTEEPTEKKIKDSRDKGQVGLSQDITKLITAIVVFGMLFAMGEVLMAKGKEAILFAILRSNGSFTQAAGEVVGKLAVDTIAVVLIIVAIAFFLKIIGTWIQTGPIFSPKALKIDFAKLNPVATLKNMFSMRKLYELLNNVVKTAVITVVFYMLIKKYVPTLFLLPTGDLEMFWRASSVLYSRVVVVALAILLILSVFDFAMQKYFHKKQLKMSIDEVKREHKDSEGDPHVKGQRDAVRQEILESEPKNIDKLVEKADAVVVNPTHFAVALYYRENETPLPTILCKGKDEEAFDIISFAKKYDKPIIRYVWLARTLYAHQGTYIPRPTMPGVVAIYKAIRPLMEGTDSEDEDDESILIDEEQVKEKERQEAEKEKQKQIIRNNEKEQLLKLREKLLDVNPSSDKKEIK</sequence>
<evidence type="ECO:0000256" key="3">
    <source>
        <dbReference type="ARBA" id="ARBA00022475"/>
    </source>
</evidence>
<reference evidence="10 11" key="1">
    <citation type="submission" date="2019-06" db="EMBL/GenBank/DDBJ databases">
        <title>Whole genome sequence for Cellvibrionaceae sp. R142.</title>
        <authorList>
            <person name="Wang G."/>
        </authorList>
    </citation>
    <scope>NUCLEOTIDE SEQUENCE [LARGE SCALE GENOMIC DNA]</scope>
    <source>
        <strain evidence="10 11">R142</strain>
    </source>
</reference>
<dbReference type="Proteomes" id="UP000319732">
    <property type="component" value="Unassembled WGS sequence"/>
</dbReference>
<evidence type="ECO:0000256" key="6">
    <source>
        <dbReference type="ARBA" id="ARBA00023026"/>
    </source>
</evidence>
<comment type="similarity">
    <text evidence="2">Belongs to the type III secretion exporter family.</text>
</comment>
<dbReference type="GO" id="GO:0009306">
    <property type="term" value="P:protein secretion"/>
    <property type="evidence" value="ECO:0007669"/>
    <property type="project" value="InterPro"/>
</dbReference>
<feature type="compositionally biased region" description="Acidic residues" evidence="8">
    <location>
        <begin position="348"/>
        <end position="362"/>
    </location>
</feature>
<dbReference type="NCBIfam" id="TIGR01404">
    <property type="entry name" value="FlhB_rel_III"/>
    <property type="match status" value="1"/>
</dbReference>
<dbReference type="SUPFAM" id="SSF160544">
    <property type="entry name" value="EscU C-terminal domain-like"/>
    <property type="match status" value="1"/>
</dbReference>
<comment type="caution">
    <text evidence="10">The sequence shown here is derived from an EMBL/GenBank/DDBJ whole genome shotgun (WGS) entry which is preliminary data.</text>
</comment>
<feature type="transmembrane region" description="Helical" evidence="9">
    <location>
        <begin position="182"/>
        <end position="204"/>
    </location>
</feature>
<feature type="transmembrane region" description="Helical" evidence="9">
    <location>
        <begin position="139"/>
        <end position="157"/>
    </location>
</feature>
<evidence type="ECO:0000256" key="1">
    <source>
        <dbReference type="ARBA" id="ARBA00004651"/>
    </source>
</evidence>
<keyword evidence="7 9" id="KW-0472">Membrane</keyword>
<keyword evidence="11" id="KW-1185">Reference proteome</keyword>
<organism evidence="10 11">
    <name type="scientific">Exilibacterium tricleocarpae</name>
    <dbReference type="NCBI Taxonomy" id="2591008"/>
    <lineage>
        <taxon>Bacteria</taxon>
        <taxon>Pseudomonadati</taxon>
        <taxon>Pseudomonadota</taxon>
        <taxon>Gammaproteobacteria</taxon>
        <taxon>Cellvibrionales</taxon>
        <taxon>Cellvibrionaceae</taxon>
        <taxon>Exilibacterium</taxon>
    </lineage>
</organism>
<proteinExistence type="inferred from homology"/>
<feature type="region of interest" description="Disordered" evidence="8">
    <location>
        <begin position="347"/>
        <end position="381"/>
    </location>
</feature>
<accession>A0A545U3Q8</accession>
<protein>
    <submittedName>
        <fullName evidence="10">EscU/YscU/HrcU family type III secretion system export apparatus switch protein</fullName>
    </submittedName>
</protein>
<evidence type="ECO:0000256" key="2">
    <source>
        <dbReference type="ARBA" id="ARBA00010690"/>
    </source>
</evidence>